<feature type="transmembrane region" description="Helical" evidence="13">
    <location>
        <begin position="103"/>
        <end position="121"/>
    </location>
</feature>
<keyword evidence="2" id="KW-1003">Cell membrane</keyword>
<reference evidence="15" key="1">
    <citation type="submission" date="2025-08" db="UniProtKB">
        <authorList>
            <consortium name="Ensembl"/>
        </authorList>
    </citation>
    <scope>IDENTIFICATION</scope>
</reference>
<evidence type="ECO:0000256" key="9">
    <source>
        <dbReference type="ARBA" id="ARBA00023157"/>
    </source>
</evidence>
<evidence type="ECO:0000256" key="3">
    <source>
        <dbReference type="ARBA" id="ARBA00022606"/>
    </source>
</evidence>
<feature type="transmembrane region" description="Helical" evidence="13">
    <location>
        <begin position="205"/>
        <end position="227"/>
    </location>
</feature>
<evidence type="ECO:0000256" key="8">
    <source>
        <dbReference type="ARBA" id="ARBA00023136"/>
    </source>
</evidence>
<comment type="subcellular location">
    <subcellularLocation>
        <location evidence="1">Cell membrane</location>
        <topology evidence="1">Multi-pass membrane protein</topology>
    </subcellularLocation>
</comment>
<evidence type="ECO:0000256" key="7">
    <source>
        <dbReference type="ARBA" id="ARBA00023040"/>
    </source>
</evidence>
<protein>
    <submittedName>
        <fullName evidence="15">Olfactory receptor 52B2-like</fullName>
    </submittedName>
</protein>
<dbReference type="InterPro" id="IPR000276">
    <property type="entry name" value="GPCR_Rhodpsn"/>
</dbReference>
<dbReference type="GO" id="GO:0004930">
    <property type="term" value="F:G protein-coupled receptor activity"/>
    <property type="evidence" value="ECO:0007669"/>
    <property type="project" value="UniProtKB-KW"/>
</dbReference>
<evidence type="ECO:0000256" key="10">
    <source>
        <dbReference type="ARBA" id="ARBA00023170"/>
    </source>
</evidence>
<evidence type="ECO:0000313" key="15">
    <source>
        <dbReference type="Ensembl" id="ENSLBEP00000002043.1"/>
    </source>
</evidence>
<keyword evidence="4 13" id="KW-0812">Transmembrane</keyword>
<dbReference type="PRINTS" id="PR00245">
    <property type="entry name" value="OLFACTORYR"/>
</dbReference>
<dbReference type="FunFam" id="1.20.1070.10:FF:000024">
    <property type="entry name" value="Olfactory receptor"/>
    <property type="match status" value="1"/>
</dbReference>
<dbReference type="GO" id="GO:0004984">
    <property type="term" value="F:olfactory receptor activity"/>
    <property type="evidence" value="ECO:0007669"/>
    <property type="project" value="InterPro"/>
</dbReference>
<feature type="domain" description="G-protein coupled receptors family 1 profile" evidence="14">
    <location>
        <begin position="42"/>
        <end position="294"/>
    </location>
</feature>
<keyword evidence="7" id="KW-0297">G-protein coupled receptor</keyword>
<evidence type="ECO:0000256" key="11">
    <source>
        <dbReference type="ARBA" id="ARBA00023180"/>
    </source>
</evidence>
<name>A0A3Q3E4Z0_9LABR</name>
<dbReference type="STRING" id="56723.ENSLBEP00000002043"/>
<dbReference type="InterPro" id="IPR017452">
    <property type="entry name" value="GPCR_Rhodpsn_7TM"/>
</dbReference>
<dbReference type="Pfam" id="PF13853">
    <property type="entry name" value="7tm_4"/>
    <property type="match status" value="1"/>
</dbReference>
<evidence type="ECO:0000256" key="1">
    <source>
        <dbReference type="ARBA" id="ARBA00004651"/>
    </source>
</evidence>
<accession>A0A3Q3E4Z0</accession>
<keyword evidence="16" id="KW-1185">Reference proteome</keyword>
<dbReference type="AlphaFoldDB" id="A0A3Q3E4Z0"/>
<evidence type="ECO:0000256" key="6">
    <source>
        <dbReference type="ARBA" id="ARBA00022989"/>
    </source>
</evidence>
<dbReference type="InParanoid" id="A0A3Q3E4Z0"/>
<keyword evidence="5" id="KW-0552">Olfaction</keyword>
<dbReference type="GO" id="GO:0005886">
    <property type="term" value="C:plasma membrane"/>
    <property type="evidence" value="ECO:0007669"/>
    <property type="project" value="UniProtKB-SubCell"/>
</dbReference>
<evidence type="ECO:0000259" key="14">
    <source>
        <dbReference type="PROSITE" id="PS50262"/>
    </source>
</evidence>
<evidence type="ECO:0000256" key="12">
    <source>
        <dbReference type="ARBA" id="ARBA00023224"/>
    </source>
</evidence>
<dbReference type="Ensembl" id="ENSLBET00000002168.1">
    <property type="protein sequence ID" value="ENSLBEP00000002043.1"/>
    <property type="gene ID" value="ENSLBEG00000001580.1"/>
</dbReference>
<evidence type="ECO:0000256" key="4">
    <source>
        <dbReference type="ARBA" id="ARBA00022692"/>
    </source>
</evidence>
<feature type="transmembrane region" description="Helical" evidence="13">
    <location>
        <begin position="276"/>
        <end position="296"/>
    </location>
</feature>
<reference evidence="15" key="2">
    <citation type="submission" date="2025-09" db="UniProtKB">
        <authorList>
            <consortium name="Ensembl"/>
        </authorList>
    </citation>
    <scope>IDENTIFICATION</scope>
</reference>
<feature type="transmembrane region" description="Helical" evidence="13">
    <location>
        <begin position="63"/>
        <end position="83"/>
    </location>
</feature>
<dbReference type="Proteomes" id="UP000261660">
    <property type="component" value="Unplaced"/>
</dbReference>
<evidence type="ECO:0000313" key="16">
    <source>
        <dbReference type="Proteomes" id="UP000261660"/>
    </source>
</evidence>
<dbReference type="InterPro" id="IPR050402">
    <property type="entry name" value="OR51/52/56-like"/>
</dbReference>
<evidence type="ECO:0000256" key="13">
    <source>
        <dbReference type="SAM" id="Phobius"/>
    </source>
</evidence>
<organism evidence="15 16">
    <name type="scientific">Labrus bergylta</name>
    <name type="common">ballan wrasse</name>
    <dbReference type="NCBI Taxonomy" id="56723"/>
    <lineage>
        <taxon>Eukaryota</taxon>
        <taxon>Metazoa</taxon>
        <taxon>Chordata</taxon>
        <taxon>Craniata</taxon>
        <taxon>Vertebrata</taxon>
        <taxon>Euteleostomi</taxon>
        <taxon>Actinopterygii</taxon>
        <taxon>Neopterygii</taxon>
        <taxon>Teleostei</taxon>
        <taxon>Neoteleostei</taxon>
        <taxon>Acanthomorphata</taxon>
        <taxon>Eupercaria</taxon>
        <taxon>Labriformes</taxon>
        <taxon>Labridae</taxon>
        <taxon>Labrus</taxon>
    </lineage>
</organism>
<dbReference type="SUPFAM" id="SSF81321">
    <property type="entry name" value="Family A G protein-coupled receptor-like"/>
    <property type="match status" value="1"/>
</dbReference>
<dbReference type="PRINTS" id="PR00237">
    <property type="entry name" value="GPCRRHODOPSN"/>
</dbReference>
<dbReference type="PROSITE" id="PS50262">
    <property type="entry name" value="G_PROTEIN_RECEP_F1_2"/>
    <property type="match status" value="1"/>
</dbReference>
<keyword evidence="8 13" id="KW-0472">Membrane</keyword>
<dbReference type="GeneTree" id="ENSGT00940000161369"/>
<keyword evidence="11" id="KW-0325">Glycoprotein</keyword>
<keyword evidence="3" id="KW-0716">Sensory transduction</keyword>
<keyword evidence="6 13" id="KW-1133">Transmembrane helix</keyword>
<evidence type="ECO:0000256" key="5">
    <source>
        <dbReference type="ARBA" id="ARBA00022725"/>
    </source>
</evidence>
<feature type="transmembrane region" description="Helical" evidence="13">
    <location>
        <begin position="239"/>
        <end position="256"/>
    </location>
</feature>
<keyword evidence="12" id="KW-0807">Transducer</keyword>
<proteinExistence type="predicted"/>
<dbReference type="Gene3D" id="1.20.1070.10">
    <property type="entry name" value="Rhodopsin 7-helix transmembrane proteins"/>
    <property type="match status" value="1"/>
</dbReference>
<dbReference type="PANTHER" id="PTHR26450:SF417">
    <property type="entry name" value="ODORANT RECEPTOR-RELATED"/>
    <property type="match status" value="1"/>
</dbReference>
<evidence type="ECO:0000256" key="2">
    <source>
        <dbReference type="ARBA" id="ARBA00022475"/>
    </source>
</evidence>
<dbReference type="PANTHER" id="PTHR26450">
    <property type="entry name" value="OLFACTORY RECEPTOR 56B1-RELATED"/>
    <property type="match status" value="1"/>
</dbReference>
<keyword evidence="10" id="KW-0675">Receptor</keyword>
<sequence>MKNTNISTIDHFIIIGFPGLQPEYYGPVSVLLLFIFLSIVVGNGFISAVIVYERTLHKPTYIIFFNLAMTDILFGVVTLPKVIARYWWNDVISSFRACFTQMYFVHSLGAIHSLILLMLALDRFVAIWFPLQYSSLFTNKSISIACSLCWSLTFIRMLGIVLHASTLPYCNLNVILQCYCDHVSVTRLGCGDQVTYVYSVALANAMVTLLVPLTFIIFSYFSVIIAVLKMSHTERRHKVLSTCAPQIFITCLYYVPRCFVYIAHNLGFSFGVYTRTVITMMYSLIPALVNPIVYCFKTKDIKEALIHRFKSRKFIFDLQILRLL</sequence>
<feature type="transmembrane region" description="Helical" evidence="13">
    <location>
        <begin position="142"/>
        <end position="164"/>
    </location>
</feature>
<dbReference type="InterPro" id="IPR000725">
    <property type="entry name" value="Olfact_rcpt"/>
</dbReference>
<keyword evidence="9" id="KW-1015">Disulfide bond</keyword>
<feature type="transmembrane region" description="Helical" evidence="13">
    <location>
        <begin position="28"/>
        <end position="51"/>
    </location>
</feature>